<dbReference type="GO" id="GO:0030246">
    <property type="term" value="F:carbohydrate binding"/>
    <property type="evidence" value="ECO:0007669"/>
    <property type="project" value="InterPro"/>
</dbReference>
<evidence type="ECO:0000313" key="3">
    <source>
        <dbReference type="Proteomes" id="UP000274578"/>
    </source>
</evidence>
<sequence length="217" mass="24730">MKQIEVKRLDCQQVKAADIPSLFKTEKVEYHKIDTVDWPSDYPYCPHVEFAIAHKGDAIMIHYRVEEDSVRAVSGNDLGPVWEDSCCEFFVSPDAEGGYYNLETNCIGTVLLCNGQTREHRTPAPVALLDQIDRWASLGRTPFDTKNGAQAWELSLVVPVSSFFRHRLVDLSGQQMRANFYKCGDKTSRPHFLSWNPIDVASPDFHRPDFFGQITFL</sequence>
<dbReference type="Pfam" id="PF16011">
    <property type="entry name" value="CBM9_2"/>
    <property type="match status" value="1"/>
</dbReference>
<organism evidence="2 3">
    <name type="scientific">Segatella oris</name>
    <dbReference type="NCBI Taxonomy" id="28135"/>
    <lineage>
        <taxon>Bacteria</taxon>
        <taxon>Pseudomonadati</taxon>
        <taxon>Bacteroidota</taxon>
        <taxon>Bacteroidia</taxon>
        <taxon>Bacteroidales</taxon>
        <taxon>Prevotellaceae</taxon>
        <taxon>Segatella</taxon>
    </lineage>
</organism>
<dbReference type="InterPro" id="IPR010502">
    <property type="entry name" value="Carb-bd_dom_fam9"/>
</dbReference>
<evidence type="ECO:0000313" key="2">
    <source>
        <dbReference type="EMBL" id="VEH14210.1"/>
    </source>
</evidence>
<dbReference type="Gene3D" id="2.60.40.1190">
    <property type="match status" value="1"/>
</dbReference>
<protein>
    <recommendedName>
        <fullName evidence="1">Carbohydrate-binding domain-containing protein</fullName>
    </recommendedName>
</protein>
<dbReference type="CDD" id="cd09620">
    <property type="entry name" value="CBM9_like_3"/>
    <property type="match status" value="1"/>
</dbReference>
<feature type="domain" description="Carbohydrate-binding" evidence="1">
    <location>
        <begin position="19"/>
        <end position="216"/>
    </location>
</feature>
<reference evidence="2 3" key="1">
    <citation type="submission" date="2018-12" db="EMBL/GenBank/DDBJ databases">
        <authorList>
            <consortium name="Pathogen Informatics"/>
        </authorList>
    </citation>
    <scope>NUCLEOTIDE SEQUENCE [LARGE SCALE GENOMIC DNA]</scope>
    <source>
        <strain evidence="2 3">NCTC13071</strain>
    </source>
</reference>
<name>A0A448L2Q6_9BACT</name>
<accession>A0A448L2Q6</accession>
<dbReference type="GO" id="GO:0004553">
    <property type="term" value="F:hydrolase activity, hydrolyzing O-glycosyl compounds"/>
    <property type="evidence" value="ECO:0007669"/>
    <property type="project" value="InterPro"/>
</dbReference>
<proteinExistence type="predicted"/>
<dbReference type="RefSeq" id="WP_018919348.1">
    <property type="nucleotide sequence ID" value="NZ_LR134384.1"/>
</dbReference>
<dbReference type="GeneID" id="85011103"/>
<dbReference type="KEGG" id="poc:NCTC13071_00177"/>
<dbReference type="Proteomes" id="UP000274578">
    <property type="component" value="Chromosome 1"/>
</dbReference>
<gene>
    <name evidence="2" type="ORF">NCTC13071_00177</name>
</gene>
<dbReference type="AlphaFoldDB" id="A0A448L2Q6"/>
<evidence type="ECO:0000259" key="1">
    <source>
        <dbReference type="Pfam" id="PF16011"/>
    </source>
</evidence>
<dbReference type="GO" id="GO:0016052">
    <property type="term" value="P:carbohydrate catabolic process"/>
    <property type="evidence" value="ECO:0007669"/>
    <property type="project" value="InterPro"/>
</dbReference>
<dbReference type="EMBL" id="LR134384">
    <property type="protein sequence ID" value="VEH14210.1"/>
    <property type="molecule type" value="Genomic_DNA"/>
</dbReference>
<dbReference type="SUPFAM" id="SSF49344">
    <property type="entry name" value="CBD9-like"/>
    <property type="match status" value="1"/>
</dbReference>